<evidence type="ECO:0000256" key="3">
    <source>
        <dbReference type="ARBA" id="ARBA00022827"/>
    </source>
</evidence>
<evidence type="ECO:0000313" key="8">
    <source>
        <dbReference type="Proteomes" id="UP000820669"/>
    </source>
</evidence>
<dbReference type="InterPro" id="IPR016164">
    <property type="entry name" value="FAD-linked_Oxase-like_C"/>
</dbReference>
<comment type="caution">
    <text evidence="7">The sequence shown here is derived from an EMBL/GenBank/DDBJ whole genome shotgun (WGS) entry which is preliminary data.</text>
</comment>
<dbReference type="SUPFAM" id="SSF46548">
    <property type="entry name" value="alpha-helical ferredoxin"/>
    <property type="match status" value="1"/>
</dbReference>
<evidence type="ECO:0000256" key="4">
    <source>
        <dbReference type="ARBA" id="ARBA00023002"/>
    </source>
</evidence>
<dbReference type="InterPro" id="IPR004113">
    <property type="entry name" value="FAD-bd_oxidored_4_C"/>
</dbReference>
<feature type="compositionally biased region" description="Basic and acidic residues" evidence="5">
    <location>
        <begin position="37"/>
        <end position="47"/>
    </location>
</feature>
<dbReference type="Gene3D" id="3.30.465.10">
    <property type="match status" value="1"/>
</dbReference>
<dbReference type="Pfam" id="PF02754">
    <property type="entry name" value="CCG"/>
    <property type="match status" value="2"/>
</dbReference>
<feature type="compositionally biased region" description="Low complexity" evidence="5">
    <location>
        <begin position="1"/>
        <end position="12"/>
    </location>
</feature>
<feature type="domain" description="FAD-binding PCMH-type" evidence="6">
    <location>
        <begin position="83"/>
        <end position="302"/>
    </location>
</feature>
<feature type="compositionally biased region" description="Basic residues" evidence="5">
    <location>
        <begin position="20"/>
        <end position="36"/>
    </location>
</feature>
<dbReference type="Pfam" id="PF13183">
    <property type="entry name" value="Fer4_8"/>
    <property type="match status" value="1"/>
</dbReference>
<keyword evidence="4" id="KW-0560">Oxidoreductase</keyword>
<feature type="region of interest" description="Disordered" evidence="5">
    <location>
        <begin position="1"/>
        <end position="47"/>
    </location>
</feature>
<dbReference type="PANTHER" id="PTHR11748">
    <property type="entry name" value="D-LACTATE DEHYDROGENASE"/>
    <property type="match status" value="1"/>
</dbReference>
<protein>
    <submittedName>
        <fullName evidence="7">FAD-binding oxidoreductase</fullName>
    </submittedName>
</protein>
<dbReference type="InterPro" id="IPR004017">
    <property type="entry name" value="Cys_rich_dom"/>
</dbReference>
<dbReference type="Pfam" id="PF01565">
    <property type="entry name" value="FAD_binding_4"/>
    <property type="match status" value="1"/>
</dbReference>
<dbReference type="EMBL" id="JAAXLA010000041">
    <property type="protein sequence ID" value="NMH99720.1"/>
    <property type="molecule type" value="Genomic_DNA"/>
</dbReference>
<dbReference type="PROSITE" id="PS51387">
    <property type="entry name" value="FAD_PCMH"/>
    <property type="match status" value="1"/>
</dbReference>
<dbReference type="PANTHER" id="PTHR11748:SF119">
    <property type="entry name" value="D-2-HYDROXYGLUTARATE DEHYDROGENASE"/>
    <property type="match status" value="1"/>
</dbReference>
<name>A0ABX1SF30_9PSEU</name>
<keyword evidence="3" id="KW-0274">FAD</keyword>
<dbReference type="SUPFAM" id="SSF55103">
    <property type="entry name" value="FAD-linked oxidases, C-terminal domain"/>
    <property type="match status" value="1"/>
</dbReference>
<reference evidence="7 8" key="1">
    <citation type="submission" date="2020-04" db="EMBL/GenBank/DDBJ databases">
        <authorList>
            <person name="Klaysubun C."/>
            <person name="Duangmal K."/>
            <person name="Lipun K."/>
        </authorList>
    </citation>
    <scope>NUCLEOTIDE SEQUENCE [LARGE SCALE GENOMIC DNA]</scope>
    <source>
        <strain evidence="7 8">K10HN5</strain>
    </source>
</reference>
<gene>
    <name evidence="7" type="ORF">HF526_20720</name>
</gene>
<sequence length="1026" mass="109380">MGTATGTRTARPSRPPRSPPRPRPRNRPGRRRVHRPVHTERVSQQDLPRDLRALRGDLAAAVGGEVRFDAAHRAMYSADASNYRRVPIGVVAPRDAPDVEAAVAVCREHGVPVLPRGAGTSIAGQAVNTAVVLDFTKHMNGIVEIDPDARTARVQPGLVLDTLRDAARPHGLTFGPDPSTHNRCTLGGMIGNNACGSHSVAWGKTVDNVHALDVLTYRGERLTLGRGEPGPGAGGIPGALRDLRDKLADDVRSGFPDLTRRVSGYNLDQLLPENGFDLAKAVVGTEGTCATVLGATVRLVESPAARALAVLGFPDAYIAADNVVVVREHNPLTIEGMDAGLIAALRAHNPVERASRALPEGGGWLYVETGGDTREAAEAAAHAVVTAMRPYGVTGSVVVGDPAAMKALWRIREDGAGILTRSPDGGEAWPGWEDAAVPPQRFGAYLREFDALLARHDRRGAYYGHFGDGCLHVRIDFDLLTRAGIANFRAFMTDAADLVVAHGGSLSGEHGDGQARAELLPRMYPPQIIAAFEEFKAIWDPDERMNPERIVRPAKMDDDLRIFVGMPTLRDEPELAFAHDRGSFTRATRRCLGVGKCVTASGGVMCPSYRATGEEMHSTRGRARLLFEMANGQVITGGWESPEVAEALDLCLSCKGCKRDCPVGVDMAAYKTEYLAQRYKGKRRPASHYSMGALPRWLRMVGRLPARAVDALNAAARGPLAAAVKRAGGIAPERAIPPIARRPFTATAAARSTRSPLSRTARSVEPIERKCRSWQTGAPRGRVLLWPDTFTNHFDPVIAADAVAVLEALGYVVELPPRDVCCGLTWTSTGQVDAARKVLRRSLRTIAPWLAAGVPVVGLEPSCTAALRADGPELLPDEPLAAALAGGVRTFAEVLAHHIDELPEVVVVAGQKALVQVHCHQHAEIGADDDKAVLAALGVEAEVLDSGCCGLAGNFGFERGHYEVSMACAERVLLPAVRAADADVAVLADGFSCRTQLRQAGTREPVHLAQLAATALGLSSGDDANG</sequence>
<keyword evidence="8" id="KW-1185">Reference proteome</keyword>
<accession>A0ABX1SF30</accession>
<dbReference type="InterPro" id="IPR016166">
    <property type="entry name" value="FAD-bd_PCMH"/>
</dbReference>
<evidence type="ECO:0000256" key="2">
    <source>
        <dbReference type="ARBA" id="ARBA00022630"/>
    </source>
</evidence>
<organism evidence="7 8">
    <name type="scientific">Pseudonocardia acidicola</name>
    <dbReference type="NCBI Taxonomy" id="2724939"/>
    <lineage>
        <taxon>Bacteria</taxon>
        <taxon>Bacillati</taxon>
        <taxon>Actinomycetota</taxon>
        <taxon>Actinomycetes</taxon>
        <taxon>Pseudonocardiales</taxon>
        <taxon>Pseudonocardiaceae</taxon>
        <taxon>Pseudonocardia</taxon>
    </lineage>
</organism>
<keyword evidence="2" id="KW-0285">Flavoprotein</keyword>
<dbReference type="InterPro" id="IPR036318">
    <property type="entry name" value="FAD-bd_PCMH-like_sf"/>
</dbReference>
<evidence type="ECO:0000259" key="6">
    <source>
        <dbReference type="PROSITE" id="PS51387"/>
    </source>
</evidence>
<proteinExistence type="predicted"/>
<dbReference type="InterPro" id="IPR016169">
    <property type="entry name" value="FAD-bd_PCMH_sub2"/>
</dbReference>
<dbReference type="Gene3D" id="3.30.70.2740">
    <property type="match status" value="1"/>
</dbReference>
<evidence type="ECO:0000256" key="1">
    <source>
        <dbReference type="ARBA" id="ARBA00001974"/>
    </source>
</evidence>
<dbReference type="SUPFAM" id="SSF56176">
    <property type="entry name" value="FAD-binding/transporter-associated domain-like"/>
    <property type="match status" value="1"/>
</dbReference>
<evidence type="ECO:0000313" key="7">
    <source>
        <dbReference type="EMBL" id="NMH99720.1"/>
    </source>
</evidence>
<dbReference type="InterPro" id="IPR006094">
    <property type="entry name" value="Oxid_FAD_bind_N"/>
</dbReference>
<evidence type="ECO:0000256" key="5">
    <source>
        <dbReference type="SAM" id="MobiDB-lite"/>
    </source>
</evidence>
<dbReference type="Proteomes" id="UP000820669">
    <property type="component" value="Unassembled WGS sequence"/>
</dbReference>
<dbReference type="InterPro" id="IPR017896">
    <property type="entry name" value="4Fe4S_Fe-S-bd"/>
</dbReference>
<comment type="cofactor">
    <cofactor evidence="1">
        <name>FAD</name>
        <dbReference type="ChEBI" id="CHEBI:57692"/>
    </cofactor>
</comment>
<dbReference type="Pfam" id="PF02913">
    <property type="entry name" value="FAD-oxidase_C"/>
    <property type="match status" value="1"/>
</dbReference>